<organism evidence="8 9">
    <name type="scientific">Syntrophus gentianae</name>
    <dbReference type="NCBI Taxonomy" id="43775"/>
    <lineage>
        <taxon>Bacteria</taxon>
        <taxon>Pseudomonadati</taxon>
        <taxon>Thermodesulfobacteriota</taxon>
        <taxon>Syntrophia</taxon>
        <taxon>Syntrophales</taxon>
        <taxon>Syntrophaceae</taxon>
        <taxon>Syntrophus</taxon>
    </lineage>
</organism>
<dbReference type="OrthoDB" id="9802471at2"/>
<evidence type="ECO:0000256" key="6">
    <source>
        <dbReference type="ARBA" id="ARBA00023310"/>
    </source>
</evidence>
<reference evidence="8 9" key="1">
    <citation type="submission" date="2016-10" db="EMBL/GenBank/DDBJ databases">
        <authorList>
            <person name="de Groot N.N."/>
        </authorList>
    </citation>
    <scope>NUCLEOTIDE SEQUENCE [LARGE SCALE GENOMIC DNA]</scope>
    <source>
        <strain evidence="8 9">DSM 8423</strain>
    </source>
</reference>
<keyword evidence="6 7" id="KW-0066">ATP synthesis</keyword>
<dbReference type="NCBIfam" id="TIGR01145">
    <property type="entry name" value="ATP_synt_delta"/>
    <property type="match status" value="1"/>
</dbReference>
<keyword evidence="2 7" id="KW-0813">Transport</keyword>
<dbReference type="HAMAP" id="MF_01416">
    <property type="entry name" value="ATP_synth_delta_bact"/>
    <property type="match status" value="1"/>
</dbReference>
<dbReference type="EMBL" id="FOBS01000009">
    <property type="protein sequence ID" value="SEM28111.1"/>
    <property type="molecule type" value="Genomic_DNA"/>
</dbReference>
<keyword evidence="4 7" id="KW-0406">Ion transport</keyword>
<evidence type="ECO:0000256" key="7">
    <source>
        <dbReference type="HAMAP-Rule" id="MF_01416"/>
    </source>
</evidence>
<evidence type="ECO:0000313" key="8">
    <source>
        <dbReference type="EMBL" id="SEM28111.1"/>
    </source>
</evidence>
<evidence type="ECO:0000256" key="3">
    <source>
        <dbReference type="ARBA" id="ARBA00022781"/>
    </source>
</evidence>
<sequence length="181" mass="20282">MINSGIAKRYARAFFDIAGEDKLYEQYYDELNGFARIVQGDKNLKEFLANPIFDQAEKKAVVEAIIQKVNISGMTANFLKLLVDKKRIGMLAEIADFYRELMDQVLKRVRVSVKTAFPLEAEATAEIKKGLEQMTGKQTEVTIEEDSSLLGGIVIRVGDTLYDGSIKTQLNNIRNLLGEAV</sequence>
<evidence type="ECO:0000313" key="9">
    <source>
        <dbReference type="Proteomes" id="UP000198744"/>
    </source>
</evidence>
<dbReference type="PANTHER" id="PTHR11910">
    <property type="entry name" value="ATP SYNTHASE DELTA CHAIN"/>
    <property type="match status" value="1"/>
</dbReference>
<dbReference type="GO" id="GO:0046933">
    <property type="term" value="F:proton-transporting ATP synthase activity, rotational mechanism"/>
    <property type="evidence" value="ECO:0007669"/>
    <property type="project" value="UniProtKB-UniRule"/>
</dbReference>
<protein>
    <recommendedName>
        <fullName evidence="7">ATP synthase subunit delta</fullName>
    </recommendedName>
    <alternativeName>
        <fullName evidence="7">ATP synthase F(1) sector subunit delta</fullName>
    </alternativeName>
    <alternativeName>
        <fullName evidence="7">F-type ATPase subunit delta</fullName>
        <shortName evidence="7">F-ATPase subunit delta</shortName>
    </alternativeName>
</protein>
<accession>A0A1H7X382</accession>
<dbReference type="GO" id="GO:0045259">
    <property type="term" value="C:proton-transporting ATP synthase complex"/>
    <property type="evidence" value="ECO:0007669"/>
    <property type="project" value="UniProtKB-KW"/>
</dbReference>
<comment type="function">
    <text evidence="7">F(1)F(0) ATP synthase produces ATP from ADP in the presence of a proton or sodium gradient. F-type ATPases consist of two structural domains, F(1) containing the extramembraneous catalytic core and F(0) containing the membrane proton channel, linked together by a central stalk and a peripheral stalk. During catalysis, ATP synthesis in the catalytic domain of F(1) is coupled via a rotary mechanism of the central stalk subunits to proton translocation.</text>
</comment>
<comment type="similarity">
    <text evidence="7">Belongs to the ATPase delta chain family.</text>
</comment>
<comment type="function">
    <text evidence="7">This protein is part of the stalk that links CF(0) to CF(1). It either transmits conformational changes from CF(0) to CF(1) or is implicated in proton conduction.</text>
</comment>
<keyword evidence="5 7" id="KW-0472">Membrane</keyword>
<evidence type="ECO:0000256" key="4">
    <source>
        <dbReference type="ARBA" id="ARBA00023065"/>
    </source>
</evidence>
<dbReference type="SUPFAM" id="SSF47928">
    <property type="entry name" value="N-terminal domain of the delta subunit of the F1F0-ATP synthase"/>
    <property type="match status" value="1"/>
</dbReference>
<dbReference type="PRINTS" id="PR00125">
    <property type="entry name" value="ATPASEDELTA"/>
</dbReference>
<keyword evidence="9" id="KW-1185">Reference proteome</keyword>
<dbReference type="NCBIfam" id="NF004402">
    <property type="entry name" value="PRK05758.2-2"/>
    <property type="match status" value="1"/>
</dbReference>
<evidence type="ECO:0000256" key="2">
    <source>
        <dbReference type="ARBA" id="ARBA00022448"/>
    </source>
</evidence>
<dbReference type="Proteomes" id="UP000198744">
    <property type="component" value="Unassembled WGS sequence"/>
</dbReference>
<keyword evidence="3 7" id="KW-0375">Hydrogen ion transport</keyword>
<dbReference type="Pfam" id="PF00213">
    <property type="entry name" value="OSCP"/>
    <property type="match status" value="1"/>
</dbReference>
<keyword evidence="7" id="KW-1003">Cell membrane</keyword>
<name>A0A1H7X382_9BACT</name>
<dbReference type="InterPro" id="IPR026015">
    <property type="entry name" value="ATP_synth_OSCP/delta_N_sf"/>
</dbReference>
<dbReference type="Gene3D" id="1.10.520.20">
    <property type="entry name" value="N-terminal domain of the delta subunit of the F1F0-ATP synthase"/>
    <property type="match status" value="1"/>
</dbReference>
<keyword evidence="7" id="KW-0139">CF(1)</keyword>
<dbReference type="GO" id="GO:0005886">
    <property type="term" value="C:plasma membrane"/>
    <property type="evidence" value="ECO:0007669"/>
    <property type="project" value="UniProtKB-SubCell"/>
</dbReference>
<evidence type="ECO:0000256" key="5">
    <source>
        <dbReference type="ARBA" id="ARBA00023136"/>
    </source>
</evidence>
<evidence type="ECO:0000256" key="1">
    <source>
        <dbReference type="ARBA" id="ARBA00004370"/>
    </source>
</evidence>
<dbReference type="AlphaFoldDB" id="A0A1H7X382"/>
<dbReference type="STRING" id="43775.SAMN04489760_10925"/>
<comment type="subcellular location">
    <subcellularLocation>
        <location evidence="7">Cell membrane</location>
        <topology evidence="7">Peripheral membrane protein</topology>
    </subcellularLocation>
    <subcellularLocation>
        <location evidence="1">Membrane</location>
    </subcellularLocation>
</comment>
<gene>
    <name evidence="7" type="primary">atpH</name>
    <name evidence="8" type="ORF">SAMN04489760_10925</name>
</gene>
<proteinExistence type="inferred from homology"/>
<dbReference type="RefSeq" id="WP_093883147.1">
    <property type="nucleotide sequence ID" value="NZ_FOBS01000009.1"/>
</dbReference>
<dbReference type="InterPro" id="IPR000711">
    <property type="entry name" value="ATPase_OSCP/dsu"/>
</dbReference>